<evidence type="ECO:0000259" key="4">
    <source>
        <dbReference type="PROSITE" id="PS51393"/>
    </source>
</evidence>
<dbReference type="InterPro" id="IPR036226">
    <property type="entry name" value="LipOase_C_sf"/>
</dbReference>
<dbReference type="InterPro" id="IPR013819">
    <property type="entry name" value="LipOase_C"/>
</dbReference>
<gene>
    <name evidence="5" type="ORF">V6N11_029624</name>
</gene>
<dbReference type="EMBL" id="JBBPBN010000078">
    <property type="protein sequence ID" value="KAK8984308.1"/>
    <property type="molecule type" value="Genomic_DNA"/>
</dbReference>
<evidence type="ECO:0000256" key="2">
    <source>
        <dbReference type="ARBA" id="ARBA00022964"/>
    </source>
</evidence>
<dbReference type="Pfam" id="PF00305">
    <property type="entry name" value="Lipoxygenase"/>
    <property type="match status" value="1"/>
</dbReference>
<dbReference type="Gene3D" id="1.20.245.10">
    <property type="entry name" value="Lipoxygenase-1, Domain 5"/>
    <property type="match status" value="1"/>
</dbReference>
<evidence type="ECO:0000313" key="5">
    <source>
        <dbReference type="EMBL" id="KAK8984308.1"/>
    </source>
</evidence>
<dbReference type="PANTHER" id="PTHR11771">
    <property type="entry name" value="LIPOXYGENASE"/>
    <property type="match status" value="1"/>
</dbReference>
<keyword evidence="3" id="KW-0560">Oxidoreductase</keyword>
<keyword evidence="6" id="KW-1185">Reference proteome</keyword>
<proteinExistence type="predicted"/>
<keyword evidence="1" id="KW-0479">Metal-binding</keyword>
<dbReference type="InterPro" id="IPR000907">
    <property type="entry name" value="LipOase"/>
</dbReference>
<dbReference type="SUPFAM" id="SSF48484">
    <property type="entry name" value="Lipoxigenase"/>
    <property type="match status" value="1"/>
</dbReference>
<protein>
    <recommendedName>
        <fullName evidence="4">Lipoxygenase domain-containing protein</fullName>
    </recommendedName>
</protein>
<comment type="caution">
    <text evidence="5">The sequence shown here is derived from an EMBL/GenBank/DDBJ whole genome shotgun (WGS) entry which is preliminary data.</text>
</comment>
<organism evidence="5 6">
    <name type="scientific">Hibiscus sabdariffa</name>
    <name type="common">roselle</name>
    <dbReference type="NCBI Taxonomy" id="183260"/>
    <lineage>
        <taxon>Eukaryota</taxon>
        <taxon>Viridiplantae</taxon>
        <taxon>Streptophyta</taxon>
        <taxon>Embryophyta</taxon>
        <taxon>Tracheophyta</taxon>
        <taxon>Spermatophyta</taxon>
        <taxon>Magnoliopsida</taxon>
        <taxon>eudicotyledons</taxon>
        <taxon>Gunneridae</taxon>
        <taxon>Pentapetalae</taxon>
        <taxon>rosids</taxon>
        <taxon>malvids</taxon>
        <taxon>Malvales</taxon>
        <taxon>Malvaceae</taxon>
        <taxon>Malvoideae</taxon>
        <taxon>Hibiscus</taxon>
    </lineage>
</organism>
<evidence type="ECO:0000313" key="6">
    <source>
        <dbReference type="Proteomes" id="UP001396334"/>
    </source>
</evidence>
<dbReference type="PROSITE" id="PS51393">
    <property type="entry name" value="LIPOXYGENASE_3"/>
    <property type="match status" value="1"/>
</dbReference>
<feature type="domain" description="Lipoxygenase" evidence="4">
    <location>
        <begin position="1"/>
        <end position="120"/>
    </location>
</feature>
<name>A0ABR2P786_9ROSI</name>
<dbReference type="Proteomes" id="UP001396334">
    <property type="component" value="Unassembled WGS sequence"/>
</dbReference>
<evidence type="ECO:0000256" key="1">
    <source>
        <dbReference type="ARBA" id="ARBA00022723"/>
    </source>
</evidence>
<reference evidence="5 6" key="1">
    <citation type="journal article" date="2024" name="G3 (Bethesda)">
        <title>Genome assembly of Hibiscus sabdariffa L. provides insights into metabolisms of medicinal natural products.</title>
        <authorList>
            <person name="Kim T."/>
        </authorList>
    </citation>
    <scope>NUCLEOTIDE SEQUENCE [LARGE SCALE GENOMIC DNA]</scope>
    <source>
        <strain evidence="5">TK-2024</strain>
        <tissue evidence="5">Old leaves</tissue>
    </source>
</reference>
<accession>A0ABR2P786</accession>
<keyword evidence="2" id="KW-0223">Dioxygenase</keyword>
<sequence length="120" mass="13878">MVVPDSSSLHGLTLMIKDYPYDVNGLEIWSVIKTWVTEYCTFYNPSNEAVKQDAELQSWCSEIKNKGHNDLKTQLWWPKMNTTADLIRTCTIPIRRLPHQQTNGQPLVHVGTGHRRVQRT</sequence>
<evidence type="ECO:0000256" key="3">
    <source>
        <dbReference type="ARBA" id="ARBA00023002"/>
    </source>
</evidence>